<keyword evidence="1" id="KW-0472">Membrane</keyword>
<keyword evidence="1" id="KW-0812">Transmembrane</keyword>
<comment type="caution">
    <text evidence="2">The sequence shown here is derived from an EMBL/GenBank/DDBJ whole genome shotgun (WGS) entry which is preliminary data.</text>
</comment>
<dbReference type="Pfam" id="PF07963">
    <property type="entry name" value="N_methyl"/>
    <property type="match status" value="1"/>
</dbReference>
<protein>
    <submittedName>
        <fullName evidence="2">Type IV pilus minor pilin PilW</fullName>
    </submittedName>
</protein>
<accession>A0A6V8N4E6</accession>
<evidence type="ECO:0000313" key="2">
    <source>
        <dbReference type="EMBL" id="GFO66834.1"/>
    </source>
</evidence>
<name>A0A6V8N4E6_9BACT</name>
<dbReference type="InterPro" id="IPR032092">
    <property type="entry name" value="PilW"/>
</dbReference>
<evidence type="ECO:0000256" key="1">
    <source>
        <dbReference type="SAM" id="Phobius"/>
    </source>
</evidence>
<dbReference type="AlphaFoldDB" id="A0A6V8N4E6"/>
<sequence length="398" mass="43922">MRRMTGNRGYTLVELVVVILIFSIVMLLISSSFNRILASSSMLVKAAETDIGGLIGLELLRSDLELAGFGLPWQLPKGFTYSEAGCHNNCGEYYDAPDEPPRAVVVGDNKGFNGSDYLVLKGSALGMSTTSRSWAYLSYSSTGTVLKSSGSGSELVLGSGDRTIVVKQGAASDGKITRELVTVPGGTSFSLFFVPPLTPPFTPTSRGESFLVYGIAPPGDPVENLPPEPLEFPFNRAEYYLSRPDTIPAYCAGVDKSHGTGVLYKKVISHNSPWHTYYPLLDCVADLQVVFFLDTNGDGQKDYYTNAELLSRDEYPAAVLREQIKEIRVYMLAQQGRKDVSYRYPVQDPEHAIMVVDPRLGAELGGIWSDSRLSREISPEWRHYHWKVYSIVVYPKNL</sequence>
<reference evidence="3" key="1">
    <citation type="submission" date="2020-06" db="EMBL/GenBank/DDBJ databases">
        <title>Draft genomic sequecing of Geomonas sp. Red745.</title>
        <authorList>
            <person name="Itoh H."/>
            <person name="Xu Z.X."/>
            <person name="Ushijima N."/>
            <person name="Masuda Y."/>
            <person name="Shiratori Y."/>
            <person name="Senoo K."/>
        </authorList>
    </citation>
    <scope>NUCLEOTIDE SEQUENCE [LARGE SCALE GENOMIC DNA]</scope>
    <source>
        <strain evidence="3">Red745</strain>
    </source>
</reference>
<gene>
    <name evidence="2" type="primary">pilW-2_1</name>
    <name evidence="2" type="ORF">GMLC_04130</name>
</gene>
<dbReference type="NCBIfam" id="TIGR02532">
    <property type="entry name" value="IV_pilin_GFxxxE"/>
    <property type="match status" value="1"/>
</dbReference>
<keyword evidence="1" id="KW-1133">Transmembrane helix</keyword>
<organism evidence="2 3">
    <name type="scientific">Geomonas limicola</name>
    <dbReference type="NCBI Taxonomy" id="2740186"/>
    <lineage>
        <taxon>Bacteria</taxon>
        <taxon>Pseudomonadati</taxon>
        <taxon>Thermodesulfobacteriota</taxon>
        <taxon>Desulfuromonadia</taxon>
        <taxon>Geobacterales</taxon>
        <taxon>Geobacteraceae</taxon>
        <taxon>Geomonas</taxon>
    </lineage>
</organism>
<dbReference type="EMBL" id="BLXZ01000001">
    <property type="protein sequence ID" value="GFO66834.1"/>
    <property type="molecule type" value="Genomic_DNA"/>
</dbReference>
<proteinExistence type="predicted"/>
<dbReference type="Pfam" id="PF16074">
    <property type="entry name" value="PilW"/>
    <property type="match status" value="1"/>
</dbReference>
<dbReference type="PROSITE" id="PS00409">
    <property type="entry name" value="PROKAR_NTER_METHYL"/>
    <property type="match status" value="1"/>
</dbReference>
<dbReference type="GO" id="GO:0043683">
    <property type="term" value="P:type IV pilus assembly"/>
    <property type="evidence" value="ECO:0007669"/>
    <property type="project" value="InterPro"/>
</dbReference>
<feature type="transmembrane region" description="Helical" evidence="1">
    <location>
        <begin position="12"/>
        <end position="33"/>
    </location>
</feature>
<evidence type="ECO:0000313" key="3">
    <source>
        <dbReference type="Proteomes" id="UP000587586"/>
    </source>
</evidence>
<dbReference type="Proteomes" id="UP000587586">
    <property type="component" value="Unassembled WGS sequence"/>
</dbReference>
<keyword evidence="3" id="KW-1185">Reference proteome</keyword>
<dbReference type="InterPro" id="IPR012902">
    <property type="entry name" value="N_methyl_site"/>
</dbReference>